<reference evidence="5" key="1">
    <citation type="submission" date="2017-02" db="UniProtKB">
        <authorList>
            <consortium name="WormBaseParasite"/>
        </authorList>
    </citation>
    <scope>IDENTIFICATION</scope>
</reference>
<dbReference type="Pfam" id="PF01764">
    <property type="entry name" value="Lipase_3"/>
    <property type="match status" value="1"/>
</dbReference>
<evidence type="ECO:0000256" key="1">
    <source>
        <dbReference type="SAM" id="SignalP"/>
    </source>
</evidence>
<dbReference type="PANTHER" id="PTHR45908">
    <property type="entry name" value="PROTEIN CBG11750-RELATED"/>
    <property type="match status" value="1"/>
</dbReference>
<evidence type="ECO:0000313" key="5">
    <source>
        <dbReference type="WBParaSite" id="EVEC_0000892901-mRNA-1"/>
    </source>
</evidence>
<name>A0A0N4VE42_ENTVE</name>
<proteinExistence type="predicted"/>
<dbReference type="EMBL" id="UXUI01009398">
    <property type="protein sequence ID" value="VDD93630.1"/>
    <property type="molecule type" value="Genomic_DNA"/>
</dbReference>
<dbReference type="InterPro" id="IPR002921">
    <property type="entry name" value="Fungal_lipase-type"/>
</dbReference>
<keyword evidence="4" id="KW-1185">Reference proteome</keyword>
<dbReference type="CDD" id="cd00519">
    <property type="entry name" value="Lipase_3"/>
    <property type="match status" value="1"/>
</dbReference>
<evidence type="ECO:0000259" key="2">
    <source>
        <dbReference type="Pfam" id="PF01764"/>
    </source>
</evidence>
<feature type="chain" id="PRO_5043122879" evidence="1">
    <location>
        <begin position="18"/>
        <end position="367"/>
    </location>
</feature>
<dbReference type="PANTHER" id="PTHR45908:SF5">
    <property type="entry name" value="FUNGAL LIPASE-LIKE DOMAIN-CONTAINING PROTEIN"/>
    <property type="match status" value="1"/>
</dbReference>
<evidence type="ECO:0000313" key="3">
    <source>
        <dbReference type="EMBL" id="VDD93630.1"/>
    </source>
</evidence>
<keyword evidence="1" id="KW-0732">Signal</keyword>
<accession>A0A0N4VE42</accession>
<dbReference type="SUPFAM" id="SSF53474">
    <property type="entry name" value="alpha/beta-Hydrolases"/>
    <property type="match status" value="1"/>
</dbReference>
<dbReference type="Proteomes" id="UP000274131">
    <property type="component" value="Unassembled WGS sequence"/>
</dbReference>
<dbReference type="GO" id="GO:0006629">
    <property type="term" value="P:lipid metabolic process"/>
    <property type="evidence" value="ECO:0007669"/>
    <property type="project" value="InterPro"/>
</dbReference>
<feature type="domain" description="Fungal lipase-type" evidence="2">
    <location>
        <begin position="88"/>
        <end position="221"/>
    </location>
</feature>
<sequence>MLLWILLILSAAYSCYGGKTQYNETEARMLLNLAAGAYSEMPEICVNKTLAAEEGWILYSELSSVCDIISSLCSGYILRSDALKQIIIVFRGTRTKKQLLTEGWQGIQPGVDFYGIGKVNRYFHGALLTLWPLIEPVVADSNFSSYSITLTGHSLGGALASLAAMKIILDGHRNKDQIKVITFGQPRVGDRDYAFKFDELIPYCFRIVHRIDIVPHLPACKKNKNDIETRRTNSKKCDPTVPGHSYHHGTEIWYPTGMGSNAEYFECVGEPRNEDFICSDSLNFEVEQYKKYVDDHRRYFDHRVPWFGKAGCVEVADAINETESVLGEEIKPELPEDENDSTNRRRFSFKRVVEKVKNVIRNFSFEH</sequence>
<reference evidence="3 4" key="2">
    <citation type="submission" date="2018-10" db="EMBL/GenBank/DDBJ databases">
        <authorList>
            <consortium name="Pathogen Informatics"/>
        </authorList>
    </citation>
    <scope>NUCLEOTIDE SEQUENCE [LARGE SCALE GENOMIC DNA]</scope>
</reference>
<feature type="signal peptide" evidence="1">
    <location>
        <begin position="1"/>
        <end position="17"/>
    </location>
</feature>
<dbReference type="WBParaSite" id="EVEC_0000892901-mRNA-1">
    <property type="protein sequence ID" value="EVEC_0000892901-mRNA-1"/>
    <property type="gene ID" value="EVEC_0000892901"/>
</dbReference>
<organism evidence="5">
    <name type="scientific">Enterobius vermicularis</name>
    <name type="common">Human pinworm</name>
    <dbReference type="NCBI Taxonomy" id="51028"/>
    <lineage>
        <taxon>Eukaryota</taxon>
        <taxon>Metazoa</taxon>
        <taxon>Ecdysozoa</taxon>
        <taxon>Nematoda</taxon>
        <taxon>Chromadorea</taxon>
        <taxon>Rhabditida</taxon>
        <taxon>Spirurina</taxon>
        <taxon>Oxyuridomorpha</taxon>
        <taxon>Oxyuroidea</taxon>
        <taxon>Oxyuridae</taxon>
        <taxon>Enterobius</taxon>
    </lineage>
</organism>
<evidence type="ECO:0000313" key="4">
    <source>
        <dbReference type="Proteomes" id="UP000274131"/>
    </source>
</evidence>
<protein>
    <submittedName>
        <fullName evidence="5">Lipase_3 domain-containing protein</fullName>
    </submittedName>
</protein>
<dbReference type="InterPro" id="IPR029058">
    <property type="entry name" value="AB_hydrolase_fold"/>
</dbReference>
<dbReference type="STRING" id="51028.A0A0N4VE42"/>
<gene>
    <name evidence="3" type="ORF">EVEC_LOCUS8381</name>
</gene>
<dbReference type="OrthoDB" id="438440at2759"/>
<dbReference type="AlphaFoldDB" id="A0A0N4VE42"/>
<dbReference type="Gene3D" id="3.40.50.1820">
    <property type="entry name" value="alpha/beta hydrolase"/>
    <property type="match status" value="1"/>
</dbReference>